<dbReference type="Pfam" id="PF21088">
    <property type="entry name" value="MS_channel_1st"/>
    <property type="match status" value="1"/>
</dbReference>
<comment type="caution">
    <text evidence="11">The sequence shown here is derived from an EMBL/GenBank/DDBJ whole genome shotgun (WGS) entry which is preliminary data.</text>
</comment>
<organism evidence="11 12">
    <name type="scientific">Anaeroplasma bactoclasticum</name>
    <dbReference type="NCBI Taxonomy" id="2088"/>
    <lineage>
        <taxon>Bacteria</taxon>
        <taxon>Bacillati</taxon>
        <taxon>Mycoplasmatota</taxon>
        <taxon>Mollicutes</taxon>
        <taxon>Anaeroplasmatales</taxon>
        <taxon>Anaeroplasmataceae</taxon>
        <taxon>Anaeroplasma</taxon>
    </lineage>
</organism>
<dbReference type="InterPro" id="IPR049278">
    <property type="entry name" value="MS_channel_C"/>
</dbReference>
<evidence type="ECO:0000313" key="12">
    <source>
        <dbReference type="Proteomes" id="UP000266506"/>
    </source>
</evidence>
<dbReference type="InterPro" id="IPR006685">
    <property type="entry name" value="MscS_channel_2nd"/>
</dbReference>
<keyword evidence="6 7" id="KW-0472">Membrane</keyword>
<sequence>MKNKKLKISVVEIVFWVIGAALLAVIFFRKNIFPDDSIFYNLYEDFGATFTDQATQVLVRIIKTIVIIFAFIVPYRILKFILDLPKKKNQRLMTTISLLQSIIKYASFICVLLFTLAAWGVDPTTLLASAGIVTLIVGLGCQSLIADIISGLFIIFEGDFQVGDTVVIDDWRGVVQAIGLRTTKIVDLAGNVKIVNNSNITDIVNNSKQLSVAICNIDIDYDESIERVESVIEANLDYMRKRIPTIVEGPYYKGIEALGESGVTIKLVAKCNEDDKYQVQRDLNREIKIIFDKNRVIFPFPQVVISEREENNAQNEYKNMDSFVDEQRELSQGFEEGGGGN</sequence>
<dbReference type="InterPro" id="IPR049142">
    <property type="entry name" value="MS_channel_1st"/>
</dbReference>
<dbReference type="InterPro" id="IPR023408">
    <property type="entry name" value="MscS_beta-dom_sf"/>
</dbReference>
<reference evidence="11 12" key="1">
    <citation type="submission" date="2018-08" db="EMBL/GenBank/DDBJ databases">
        <title>Genomic Encyclopedia of Archaeal and Bacterial Type Strains, Phase II (KMG-II): from individual species to whole genera.</title>
        <authorList>
            <person name="Goeker M."/>
        </authorList>
    </citation>
    <scope>NUCLEOTIDE SEQUENCE [LARGE SCALE GENOMIC DNA]</scope>
    <source>
        <strain evidence="11 12">ATCC 27112</strain>
    </source>
</reference>
<dbReference type="Proteomes" id="UP000266506">
    <property type="component" value="Unassembled WGS sequence"/>
</dbReference>
<dbReference type="PANTHER" id="PTHR30460:SF0">
    <property type="entry name" value="MODERATE CONDUCTANCE MECHANOSENSITIVE CHANNEL YBIO"/>
    <property type="match status" value="1"/>
</dbReference>
<dbReference type="FunCoup" id="A0A397RNM7">
    <property type="interactions" value="15"/>
</dbReference>
<evidence type="ECO:0000256" key="4">
    <source>
        <dbReference type="ARBA" id="ARBA00022692"/>
    </source>
</evidence>
<evidence type="ECO:0000259" key="9">
    <source>
        <dbReference type="Pfam" id="PF21082"/>
    </source>
</evidence>
<evidence type="ECO:0000259" key="8">
    <source>
        <dbReference type="Pfam" id="PF00924"/>
    </source>
</evidence>
<evidence type="ECO:0000259" key="10">
    <source>
        <dbReference type="Pfam" id="PF21088"/>
    </source>
</evidence>
<feature type="domain" description="Mechanosensitive ion channel MscS C-terminal" evidence="9">
    <location>
        <begin position="215"/>
        <end position="296"/>
    </location>
</feature>
<keyword evidence="4 7" id="KW-0812">Transmembrane</keyword>
<dbReference type="PANTHER" id="PTHR30460">
    <property type="entry name" value="MODERATE CONDUCTANCE MECHANOSENSITIVE CHANNEL YBIO"/>
    <property type="match status" value="1"/>
</dbReference>
<dbReference type="EMBL" id="QXEV01000012">
    <property type="protein sequence ID" value="RIA75733.1"/>
    <property type="molecule type" value="Genomic_DNA"/>
</dbReference>
<dbReference type="Gene3D" id="1.10.287.1260">
    <property type="match status" value="1"/>
</dbReference>
<evidence type="ECO:0000256" key="3">
    <source>
        <dbReference type="ARBA" id="ARBA00022475"/>
    </source>
</evidence>
<feature type="transmembrane region" description="Helical" evidence="7">
    <location>
        <begin position="61"/>
        <end position="82"/>
    </location>
</feature>
<comment type="subcellular location">
    <subcellularLocation>
        <location evidence="1">Cell membrane</location>
        <topology evidence="1">Multi-pass membrane protein</topology>
    </subcellularLocation>
</comment>
<dbReference type="Gene3D" id="3.30.70.100">
    <property type="match status" value="1"/>
</dbReference>
<dbReference type="SUPFAM" id="SSF82689">
    <property type="entry name" value="Mechanosensitive channel protein MscS (YggB), C-terminal domain"/>
    <property type="match status" value="1"/>
</dbReference>
<feature type="transmembrane region" description="Helical" evidence="7">
    <location>
        <begin position="102"/>
        <end position="121"/>
    </location>
</feature>
<feature type="domain" description="Mechanosensitive ion channel MscS" evidence="8">
    <location>
        <begin position="144"/>
        <end position="207"/>
    </location>
</feature>
<keyword evidence="3" id="KW-1003">Cell membrane</keyword>
<dbReference type="RefSeq" id="WP_119016352.1">
    <property type="nucleotide sequence ID" value="NZ_QXEV01000012.1"/>
</dbReference>
<dbReference type="Pfam" id="PF00924">
    <property type="entry name" value="MS_channel_2nd"/>
    <property type="match status" value="1"/>
</dbReference>
<dbReference type="Pfam" id="PF21082">
    <property type="entry name" value="MS_channel_3rd"/>
    <property type="match status" value="1"/>
</dbReference>
<dbReference type="InParanoid" id="A0A397RNM7"/>
<dbReference type="AlphaFoldDB" id="A0A397RNM7"/>
<evidence type="ECO:0000313" key="11">
    <source>
        <dbReference type="EMBL" id="RIA75733.1"/>
    </source>
</evidence>
<evidence type="ECO:0000256" key="1">
    <source>
        <dbReference type="ARBA" id="ARBA00004651"/>
    </source>
</evidence>
<keyword evidence="5 7" id="KW-1133">Transmembrane helix</keyword>
<keyword evidence="12" id="KW-1185">Reference proteome</keyword>
<evidence type="ECO:0000256" key="5">
    <source>
        <dbReference type="ARBA" id="ARBA00022989"/>
    </source>
</evidence>
<dbReference type="GO" id="GO:0008381">
    <property type="term" value="F:mechanosensitive monoatomic ion channel activity"/>
    <property type="evidence" value="ECO:0007669"/>
    <property type="project" value="InterPro"/>
</dbReference>
<dbReference type="InterPro" id="IPR010920">
    <property type="entry name" value="LSM_dom_sf"/>
</dbReference>
<comment type="similarity">
    <text evidence="2">Belongs to the MscS (TC 1.A.23) family.</text>
</comment>
<dbReference type="Gene3D" id="2.30.30.60">
    <property type="match status" value="1"/>
</dbReference>
<dbReference type="InterPro" id="IPR045276">
    <property type="entry name" value="YbiO_bact"/>
</dbReference>
<dbReference type="OrthoDB" id="9809206at2"/>
<proteinExistence type="inferred from homology"/>
<feature type="transmembrane region" description="Helical" evidence="7">
    <location>
        <begin position="9"/>
        <end position="28"/>
    </location>
</feature>
<dbReference type="SUPFAM" id="SSF50182">
    <property type="entry name" value="Sm-like ribonucleoproteins"/>
    <property type="match status" value="1"/>
</dbReference>
<feature type="domain" description="Mechanosensitive ion channel transmembrane helices 2/3" evidence="10">
    <location>
        <begin position="102"/>
        <end position="142"/>
    </location>
</feature>
<evidence type="ECO:0000256" key="2">
    <source>
        <dbReference type="ARBA" id="ARBA00008017"/>
    </source>
</evidence>
<evidence type="ECO:0000256" key="7">
    <source>
        <dbReference type="SAM" id="Phobius"/>
    </source>
</evidence>
<accession>A0A397RNM7</accession>
<name>A0A397RNM7_9MOLU</name>
<dbReference type="SUPFAM" id="SSF82861">
    <property type="entry name" value="Mechanosensitive channel protein MscS (YggB), transmembrane region"/>
    <property type="match status" value="1"/>
</dbReference>
<dbReference type="InterPro" id="IPR011014">
    <property type="entry name" value="MscS_channel_TM-2"/>
</dbReference>
<protein>
    <submittedName>
        <fullName evidence="11">Small conductance mechanosensitive channel</fullName>
    </submittedName>
</protein>
<feature type="transmembrane region" description="Helical" evidence="7">
    <location>
        <begin position="127"/>
        <end position="156"/>
    </location>
</feature>
<evidence type="ECO:0000256" key="6">
    <source>
        <dbReference type="ARBA" id="ARBA00023136"/>
    </source>
</evidence>
<dbReference type="InterPro" id="IPR011066">
    <property type="entry name" value="MscS_channel_C_sf"/>
</dbReference>
<gene>
    <name evidence="11" type="ORF">EI71_01219</name>
</gene>
<dbReference type="GO" id="GO:0005886">
    <property type="term" value="C:plasma membrane"/>
    <property type="evidence" value="ECO:0007669"/>
    <property type="project" value="UniProtKB-SubCell"/>
</dbReference>